<dbReference type="AlphaFoldDB" id="A0A2W5P317"/>
<organism evidence="1 2">
    <name type="scientific">Sphingomonas taxi</name>
    <dbReference type="NCBI Taxonomy" id="1549858"/>
    <lineage>
        <taxon>Bacteria</taxon>
        <taxon>Pseudomonadati</taxon>
        <taxon>Pseudomonadota</taxon>
        <taxon>Alphaproteobacteria</taxon>
        <taxon>Sphingomonadales</taxon>
        <taxon>Sphingomonadaceae</taxon>
        <taxon>Sphingomonas</taxon>
    </lineage>
</organism>
<protein>
    <recommendedName>
        <fullName evidence="3">SH3 domain-containing protein</fullName>
    </recommendedName>
</protein>
<evidence type="ECO:0000313" key="1">
    <source>
        <dbReference type="EMBL" id="PZQ60146.1"/>
    </source>
</evidence>
<reference evidence="1 2" key="1">
    <citation type="submission" date="2017-08" db="EMBL/GenBank/DDBJ databases">
        <title>Infants hospitalized years apart are colonized by the same room-sourced microbial strains.</title>
        <authorList>
            <person name="Brooks B."/>
            <person name="Olm M.R."/>
            <person name="Firek B.A."/>
            <person name="Baker R."/>
            <person name="Thomas B.C."/>
            <person name="Morowitz M.J."/>
            <person name="Banfield J.F."/>
        </authorList>
    </citation>
    <scope>NUCLEOTIDE SEQUENCE [LARGE SCALE GENOMIC DNA]</scope>
    <source>
        <strain evidence="1">S2_005_001_R1_22</strain>
    </source>
</reference>
<proteinExistence type="predicted"/>
<comment type="caution">
    <text evidence="1">The sequence shown here is derived from an EMBL/GenBank/DDBJ whole genome shotgun (WGS) entry which is preliminary data.</text>
</comment>
<evidence type="ECO:0008006" key="3">
    <source>
        <dbReference type="Google" id="ProtNLM"/>
    </source>
</evidence>
<gene>
    <name evidence="1" type="ORF">DI544_09245</name>
</gene>
<accession>A0A2W5P317</accession>
<evidence type="ECO:0000313" key="2">
    <source>
        <dbReference type="Proteomes" id="UP000249229"/>
    </source>
</evidence>
<dbReference type="EMBL" id="QFQI01000006">
    <property type="protein sequence ID" value="PZQ60146.1"/>
    <property type="molecule type" value="Genomic_DNA"/>
</dbReference>
<name>A0A2W5P317_9SPHN</name>
<sequence>MLDPRVHAVRPDIADVRLADRVFAPHYAAPLRRVVFAETVLREGRDPASAVIATLPRGAAFDLLDLTGGVAWGIAVELGQVGYLDAAAVQPQ</sequence>
<dbReference type="Proteomes" id="UP000249229">
    <property type="component" value="Unassembled WGS sequence"/>
</dbReference>